<keyword evidence="1" id="KW-0812">Transmembrane</keyword>
<sequence>FQESDCVVLGMFESWETGTKNCVTHCPRIIGMYFAAASSYYDTYGRCYLQQGLLSEKLGTQNINFGQCRQTGMYQIAGPTNVIEAQCTQTVNSTCQVPNIYIAIRIDGGTTKFSCEQSCAYKINLTYNLCYRDGVQLNKTFQPVNEQSDCLTQYFYKHYQCILCENNIEATFDVNYQITQLRCTTSNQCEYYQYLNIINNINFCLVRCLQVQLLDARTDQKQCLQQTYTNSFEVLPSTVVHCPVYNEFKQYIDSIGASPNVYNIFRCQSECNSLQADVYFYCFQYDRENALTTFPEVLSTKQSILTKTSIYQISFSDQMTIHLDQADDCQFMQIRLNGGLCSWYTHTPYKGWIVANQLFSKVACTGSKFVDQFGYCLEFDPQSYPFLSLQLNADQRYTVSCADGSLLNHASLVQFAATKDYSLQICFKQNISNGFVQQNSVLQDAQIVQKCDSKYFLNVSRIASETNVNDYFVNEFFNRTVWYYNWCLPLGAGHRCSGYNDLQRDSIYGYNYRCVDRVEVSGIVLGTFFAIFLSLTVVIYANYKRVKSLGKKKT</sequence>
<reference evidence="2" key="1">
    <citation type="submission" date="2015-07" db="EMBL/GenBank/DDBJ databases">
        <title>Adaptation to a free-living lifestyle via gene acquisitions in the diplomonad Trepomonas sp. PC1.</title>
        <authorList>
            <person name="Xu F."/>
            <person name="Jerlstrom-Hultqvist J."/>
            <person name="Kolisko M."/>
            <person name="Simpson A.G.B."/>
            <person name="Roger A.J."/>
            <person name="Svard S.G."/>
            <person name="Andersson J.O."/>
        </authorList>
    </citation>
    <scope>NUCLEOTIDE SEQUENCE</scope>
    <source>
        <strain evidence="2">PC1</strain>
    </source>
</reference>
<dbReference type="EMBL" id="GDID01006680">
    <property type="protein sequence ID" value="JAP89926.1"/>
    <property type="molecule type" value="Transcribed_RNA"/>
</dbReference>
<gene>
    <name evidence="2" type="ORF">TPC1_30579</name>
</gene>
<evidence type="ECO:0000256" key="1">
    <source>
        <dbReference type="SAM" id="Phobius"/>
    </source>
</evidence>
<dbReference type="AlphaFoldDB" id="A0A146K2K5"/>
<evidence type="ECO:0008006" key="3">
    <source>
        <dbReference type="Google" id="ProtNLM"/>
    </source>
</evidence>
<keyword evidence="1" id="KW-1133">Transmembrane helix</keyword>
<feature type="transmembrane region" description="Helical" evidence="1">
    <location>
        <begin position="523"/>
        <end position="543"/>
    </location>
</feature>
<organism evidence="2">
    <name type="scientific">Trepomonas sp. PC1</name>
    <dbReference type="NCBI Taxonomy" id="1076344"/>
    <lineage>
        <taxon>Eukaryota</taxon>
        <taxon>Metamonada</taxon>
        <taxon>Diplomonadida</taxon>
        <taxon>Hexamitidae</taxon>
        <taxon>Hexamitinae</taxon>
        <taxon>Trepomonas</taxon>
    </lineage>
</organism>
<evidence type="ECO:0000313" key="2">
    <source>
        <dbReference type="EMBL" id="JAP89926.1"/>
    </source>
</evidence>
<protein>
    <recommendedName>
        <fullName evidence="3">Transmembrane protein</fullName>
    </recommendedName>
</protein>
<accession>A0A146K2K5</accession>
<proteinExistence type="predicted"/>
<feature type="non-terminal residue" evidence="2">
    <location>
        <position position="554"/>
    </location>
</feature>
<name>A0A146K2K5_9EUKA</name>
<keyword evidence="1" id="KW-0472">Membrane</keyword>
<feature type="non-terminal residue" evidence="2">
    <location>
        <position position="1"/>
    </location>
</feature>